<evidence type="ECO:0000313" key="3">
    <source>
        <dbReference type="EMBL" id="KAJ6057021.1"/>
    </source>
</evidence>
<dbReference type="AlphaFoldDB" id="A0AAD6NEY5"/>
<feature type="compositionally biased region" description="Basic and acidic residues" evidence="1">
    <location>
        <begin position="96"/>
        <end position="112"/>
    </location>
</feature>
<proteinExistence type="predicted"/>
<feature type="region of interest" description="Disordered" evidence="1">
    <location>
        <begin position="96"/>
        <end position="124"/>
    </location>
</feature>
<dbReference type="EMBL" id="JAQJZL010000001">
    <property type="protein sequence ID" value="KAJ6057021.1"/>
    <property type="molecule type" value="Genomic_DNA"/>
</dbReference>
<reference evidence="2" key="1">
    <citation type="journal article" date="2023" name="IMA Fungus">
        <title>Comparative genomic study of the Penicillium genus elucidates a diverse pangenome and 15 lateral gene transfer events.</title>
        <authorList>
            <person name="Petersen C."/>
            <person name="Sorensen T."/>
            <person name="Nielsen M.R."/>
            <person name="Sondergaard T.E."/>
            <person name="Sorensen J.L."/>
            <person name="Fitzpatrick D.A."/>
            <person name="Frisvad J.C."/>
            <person name="Nielsen K.L."/>
        </authorList>
    </citation>
    <scope>NUCLEOTIDE SEQUENCE</scope>
    <source>
        <strain evidence="2">IBT 15450</strain>
    </source>
</reference>
<accession>A0AAD6NEY5</accession>
<dbReference type="EMBL" id="JAQJZL010000001">
    <property type="protein sequence ID" value="KAJ6056965.1"/>
    <property type="molecule type" value="Genomic_DNA"/>
</dbReference>
<name>A0AAD6NEY5_PENCN</name>
<reference evidence="2" key="2">
    <citation type="submission" date="2023-01" db="EMBL/GenBank/DDBJ databases">
        <authorList>
            <person name="Petersen C."/>
        </authorList>
    </citation>
    <scope>NUCLEOTIDE SEQUENCE</scope>
    <source>
        <strain evidence="2">IBT 15450</strain>
    </source>
</reference>
<dbReference type="Proteomes" id="UP001219568">
    <property type="component" value="Unassembled WGS sequence"/>
</dbReference>
<evidence type="ECO:0000313" key="4">
    <source>
        <dbReference type="Proteomes" id="UP001219568"/>
    </source>
</evidence>
<comment type="caution">
    <text evidence="2">The sequence shown here is derived from an EMBL/GenBank/DDBJ whole genome shotgun (WGS) entry which is preliminary data.</text>
</comment>
<gene>
    <name evidence="2" type="ORF">N7460_000239</name>
    <name evidence="3" type="ORF">N7460_000295</name>
</gene>
<sequence length="124" mass="13741">MDASEILRILAAVNARAIRAEKVQGKLDQELTTTRKALTQVTEELDQVSKLADLIYEVSQRMGAVTDYLLKEYGIQENPRGSESFEHMLNSVVEKLEAQEPKRNAETMDADSRSNGSGPAEMGN</sequence>
<protein>
    <submittedName>
        <fullName evidence="2">Uncharacterized protein</fullName>
    </submittedName>
</protein>
<evidence type="ECO:0000313" key="2">
    <source>
        <dbReference type="EMBL" id="KAJ6056965.1"/>
    </source>
</evidence>
<keyword evidence="4" id="KW-1185">Reference proteome</keyword>
<organism evidence="2 4">
    <name type="scientific">Penicillium canescens</name>
    <dbReference type="NCBI Taxonomy" id="5083"/>
    <lineage>
        <taxon>Eukaryota</taxon>
        <taxon>Fungi</taxon>
        <taxon>Dikarya</taxon>
        <taxon>Ascomycota</taxon>
        <taxon>Pezizomycotina</taxon>
        <taxon>Eurotiomycetes</taxon>
        <taxon>Eurotiomycetidae</taxon>
        <taxon>Eurotiales</taxon>
        <taxon>Aspergillaceae</taxon>
        <taxon>Penicillium</taxon>
    </lineage>
</organism>
<evidence type="ECO:0000256" key="1">
    <source>
        <dbReference type="SAM" id="MobiDB-lite"/>
    </source>
</evidence>